<evidence type="ECO:0000313" key="3">
    <source>
        <dbReference type="EMBL" id="KAK6956317.1"/>
    </source>
</evidence>
<feature type="region of interest" description="Disordered" evidence="1">
    <location>
        <begin position="1"/>
        <end position="38"/>
    </location>
</feature>
<dbReference type="EMBL" id="JBANMG010000002">
    <property type="protein sequence ID" value="KAK6956317.1"/>
    <property type="molecule type" value="Genomic_DNA"/>
</dbReference>
<reference evidence="3 4" key="1">
    <citation type="journal article" date="2024" name="Front Chem Biol">
        <title>Unveiling the potential of Daldinia eschscholtzii MFLUCC 19-0629 through bioactivity and bioinformatics studies for enhanced sustainable agriculture production.</title>
        <authorList>
            <person name="Brooks S."/>
            <person name="Weaver J.A."/>
            <person name="Klomchit A."/>
            <person name="Alharthi S.A."/>
            <person name="Onlamun T."/>
            <person name="Nurani R."/>
            <person name="Vong T.K."/>
            <person name="Alberti F."/>
            <person name="Greco C."/>
        </authorList>
    </citation>
    <scope>NUCLEOTIDE SEQUENCE [LARGE SCALE GENOMIC DNA]</scope>
    <source>
        <strain evidence="3">MFLUCC 19-0629</strain>
    </source>
</reference>
<keyword evidence="4" id="KW-1185">Reference proteome</keyword>
<dbReference type="AlphaFoldDB" id="A0AAX6MV92"/>
<sequence>MCARTSHGDNKDNNTDNSTDDNNLKDEKARPQDDKAEVRPSITSIRLFSLFVLILVLTHGSVYIPPKK</sequence>
<evidence type="ECO:0000313" key="4">
    <source>
        <dbReference type="Proteomes" id="UP001369815"/>
    </source>
</evidence>
<proteinExistence type="predicted"/>
<feature type="compositionally biased region" description="Basic and acidic residues" evidence="1">
    <location>
        <begin position="22"/>
        <end position="38"/>
    </location>
</feature>
<feature type="transmembrane region" description="Helical" evidence="2">
    <location>
        <begin position="45"/>
        <end position="64"/>
    </location>
</feature>
<keyword evidence="2" id="KW-0472">Membrane</keyword>
<evidence type="ECO:0000256" key="2">
    <source>
        <dbReference type="SAM" id="Phobius"/>
    </source>
</evidence>
<keyword evidence="2" id="KW-1133">Transmembrane helix</keyword>
<name>A0AAX6MV92_9PEZI</name>
<feature type="compositionally biased region" description="Basic and acidic residues" evidence="1">
    <location>
        <begin position="1"/>
        <end position="14"/>
    </location>
</feature>
<accession>A0AAX6MV92</accession>
<evidence type="ECO:0000256" key="1">
    <source>
        <dbReference type="SAM" id="MobiDB-lite"/>
    </source>
</evidence>
<protein>
    <submittedName>
        <fullName evidence="3">Uncharacterized protein</fullName>
    </submittedName>
</protein>
<comment type="caution">
    <text evidence="3">The sequence shown here is derived from an EMBL/GenBank/DDBJ whole genome shotgun (WGS) entry which is preliminary data.</text>
</comment>
<gene>
    <name evidence="3" type="ORF">Daesc_001592</name>
</gene>
<keyword evidence="2" id="KW-0812">Transmembrane</keyword>
<organism evidence="3 4">
    <name type="scientific">Daldinia eschscholtzii</name>
    <dbReference type="NCBI Taxonomy" id="292717"/>
    <lineage>
        <taxon>Eukaryota</taxon>
        <taxon>Fungi</taxon>
        <taxon>Dikarya</taxon>
        <taxon>Ascomycota</taxon>
        <taxon>Pezizomycotina</taxon>
        <taxon>Sordariomycetes</taxon>
        <taxon>Xylariomycetidae</taxon>
        <taxon>Xylariales</taxon>
        <taxon>Hypoxylaceae</taxon>
        <taxon>Daldinia</taxon>
    </lineage>
</organism>
<dbReference type="Proteomes" id="UP001369815">
    <property type="component" value="Unassembled WGS sequence"/>
</dbReference>